<evidence type="ECO:0000313" key="9">
    <source>
        <dbReference type="EMBL" id="CAK0784790.1"/>
    </source>
</evidence>
<dbReference type="InterPro" id="IPR003439">
    <property type="entry name" value="ABC_transporter-like_ATP-bd"/>
</dbReference>
<name>A0AAV1IFP5_9CHLO</name>
<reference evidence="9 10" key="1">
    <citation type="submission" date="2023-10" db="EMBL/GenBank/DDBJ databases">
        <authorList>
            <person name="Maclean D."/>
            <person name="Macfadyen A."/>
        </authorList>
    </citation>
    <scope>NUCLEOTIDE SEQUENCE [LARGE SCALE GENOMIC DNA]</scope>
</reference>
<dbReference type="AlphaFoldDB" id="A0AAV1IFP5"/>
<dbReference type="SUPFAM" id="SSF52540">
    <property type="entry name" value="P-loop containing nucleoside triphosphate hydrolases"/>
    <property type="match status" value="1"/>
</dbReference>
<evidence type="ECO:0000256" key="3">
    <source>
        <dbReference type="ARBA" id="ARBA00022692"/>
    </source>
</evidence>
<evidence type="ECO:0000256" key="2">
    <source>
        <dbReference type="ARBA" id="ARBA00022448"/>
    </source>
</evidence>
<dbReference type="GO" id="GO:0007031">
    <property type="term" value="P:peroxisome organization"/>
    <property type="evidence" value="ECO:0007669"/>
    <property type="project" value="TreeGrafter"/>
</dbReference>
<dbReference type="GO" id="GO:0042760">
    <property type="term" value="P:very long-chain fatty acid catabolic process"/>
    <property type="evidence" value="ECO:0007669"/>
    <property type="project" value="TreeGrafter"/>
</dbReference>
<dbReference type="GO" id="GO:0005778">
    <property type="term" value="C:peroxisomal membrane"/>
    <property type="evidence" value="ECO:0007669"/>
    <property type="project" value="TreeGrafter"/>
</dbReference>
<evidence type="ECO:0000259" key="8">
    <source>
        <dbReference type="PROSITE" id="PS50893"/>
    </source>
</evidence>
<dbReference type="InterPro" id="IPR027417">
    <property type="entry name" value="P-loop_NTPase"/>
</dbReference>
<comment type="similarity">
    <text evidence="1">Belongs to the ABC transporter superfamily. ABCD family. Peroxisomal fatty acyl CoA transporter (TC 3.A.1.203) subfamily.</text>
</comment>
<gene>
    <name evidence="9" type="ORF">CVIRNUC_007994</name>
</gene>
<keyword evidence="10" id="KW-1185">Reference proteome</keyword>
<keyword evidence="7" id="KW-0472">Membrane</keyword>
<keyword evidence="2" id="KW-0813">Transport</keyword>
<evidence type="ECO:0000256" key="6">
    <source>
        <dbReference type="ARBA" id="ARBA00022989"/>
    </source>
</evidence>
<dbReference type="GO" id="GO:0016887">
    <property type="term" value="F:ATP hydrolysis activity"/>
    <property type="evidence" value="ECO:0007669"/>
    <property type="project" value="InterPro"/>
</dbReference>
<dbReference type="GO" id="GO:0006635">
    <property type="term" value="P:fatty acid beta-oxidation"/>
    <property type="evidence" value="ECO:0007669"/>
    <property type="project" value="TreeGrafter"/>
</dbReference>
<comment type="caution">
    <text evidence="9">The sequence shown here is derived from an EMBL/GenBank/DDBJ whole genome shotgun (WGS) entry which is preliminary data.</text>
</comment>
<feature type="domain" description="ABC transporter" evidence="8">
    <location>
        <begin position="450"/>
        <end position="695"/>
    </location>
</feature>
<keyword evidence="5" id="KW-0067">ATP-binding</keyword>
<evidence type="ECO:0000256" key="7">
    <source>
        <dbReference type="ARBA" id="ARBA00023136"/>
    </source>
</evidence>
<keyword evidence="4" id="KW-0547">Nucleotide-binding</keyword>
<dbReference type="GO" id="GO:0005324">
    <property type="term" value="F:long-chain fatty acid transmembrane transporter activity"/>
    <property type="evidence" value="ECO:0007669"/>
    <property type="project" value="TreeGrafter"/>
</dbReference>
<dbReference type="PROSITE" id="PS00211">
    <property type="entry name" value="ABC_TRANSPORTER_1"/>
    <property type="match status" value="1"/>
</dbReference>
<dbReference type="GO" id="GO:0005524">
    <property type="term" value="F:ATP binding"/>
    <property type="evidence" value="ECO:0007669"/>
    <property type="project" value="UniProtKB-KW"/>
</dbReference>
<dbReference type="CDD" id="cd03223">
    <property type="entry name" value="ABCD_peroxisomal_ALDP"/>
    <property type="match status" value="1"/>
</dbReference>
<dbReference type="InterPro" id="IPR011527">
    <property type="entry name" value="ABC1_TM_dom"/>
</dbReference>
<sequence length="703" mass="78192">MSALLGQNLGTAEKRVIAVVILAGGTVLGRQVQQQIRLAQKKQAQICVDIVDTRRKGKKKEKIAVDKVFYRRLLKILKVCVPRLLSKEALLILIQGAFLVSRTFLTDRISRIEARAGRHLISQNFPGFIRGLIAFLGLSVPAAVVNSGLRLFQKQIQLAFMMRLTRHLHKLYCSNRSYYAASVLGGLTHADQRITEDVEKFCFAVADLYSYTFKPLLDVLLFTRSLAKSMGYRTQAALYAYYLLTAALLRALSPPLALMTAQETGLAGAFRSAHQRLVSNAEEVAFNDDSLPSGKSEEMVLNWHLSRLVKHGRLSAFQRFVQQVFDGFAVKYMASAVALLLYAAPLYFKDPSMRGSQDDLTQDYIRAMRLLQNTSRGVGDLVLVYRRVTGLAGHTSRVSELLEQVQKLSDGDAEETTRSLYNRNVSSSKLLNDKTLEPLPEPKRMAGDIVSFKRVALNAPDGTPLVRELTFDVPVGRSVLVMGPNGCGKSSLFRVLSGLWPLQGGEITLPDTPYSTFYLSQRPYLISGSLRDQILYPHPPAAVWEAARPAERQPFEQLPVARLTEQETDERLEAVMEAVELDYLLGRGKGWDAIQNWSETLSGGEKQRLAMARLLYHNPTYAILDECTSAVSADGEEVLYKACMNAGITMLSIGHRPALRKYHQVIVHFDGTQSGRGWSLEEVKGGGSYQQPDFQVGEAVEEA</sequence>
<evidence type="ECO:0000313" key="10">
    <source>
        <dbReference type="Proteomes" id="UP001314263"/>
    </source>
</evidence>
<keyword evidence="6" id="KW-1133">Transmembrane helix</keyword>
<dbReference type="Pfam" id="PF06472">
    <property type="entry name" value="ABC_membrane_2"/>
    <property type="match status" value="1"/>
</dbReference>
<dbReference type="EMBL" id="CAUYUE010000011">
    <property type="protein sequence ID" value="CAK0784790.1"/>
    <property type="molecule type" value="Genomic_DNA"/>
</dbReference>
<dbReference type="InterPro" id="IPR003593">
    <property type="entry name" value="AAA+_ATPase"/>
</dbReference>
<dbReference type="GO" id="GO:0140359">
    <property type="term" value="F:ABC-type transporter activity"/>
    <property type="evidence" value="ECO:0007669"/>
    <property type="project" value="InterPro"/>
</dbReference>
<dbReference type="Proteomes" id="UP001314263">
    <property type="component" value="Unassembled WGS sequence"/>
</dbReference>
<accession>A0AAV1IFP5</accession>
<keyword evidence="3" id="KW-0812">Transmembrane</keyword>
<dbReference type="InterPro" id="IPR017871">
    <property type="entry name" value="ABC_transporter-like_CS"/>
</dbReference>
<proteinExistence type="inferred from homology"/>
<evidence type="ECO:0000256" key="5">
    <source>
        <dbReference type="ARBA" id="ARBA00022840"/>
    </source>
</evidence>
<dbReference type="PANTHER" id="PTHR11384">
    <property type="entry name" value="ATP-BINDING CASSETTE, SUB-FAMILY D MEMBER"/>
    <property type="match status" value="1"/>
</dbReference>
<dbReference type="PANTHER" id="PTHR11384:SF67">
    <property type="entry name" value="ATP-BINDING CASSETTE SUB-FAMILY D MEMBER 1"/>
    <property type="match status" value="1"/>
</dbReference>
<evidence type="ECO:0000256" key="1">
    <source>
        <dbReference type="ARBA" id="ARBA00008575"/>
    </source>
</evidence>
<evidence type="ECO:0000256" key="4">
    <source>
        <dbReference type="ARBA" id="ARBA00022741"/>
    </source>
</evidence>
<dbReference type="SMART" id="SM00382">
    <property type="entry name" value="AAA"/>
    <property type="match status" value="1"/>
</dbReference>
<dbReference type="Gene3D" id="3.40.50.300">
    <property type="entry name" value="P-loop containing nucleotide triphosphate hydrolases"/>
    <property type="match status" value="1"/>
</dbReference>
<dbReference type="PROSITE" id="PS50893">
    <property type="entry name" value="ABC_TRANSPORTER_2"/>
    <property type="match status" value="1"/>
</dbReference>
<protein>
    <recommendedName>
        <fullName evidence="8">ABC transporter domain-containing protein</fullName>
    </recommendedName>
</protein>
<dbReference type="GO" id="GO:0015910">
    <property type="term" value="P:long-chain fatty acid import into peroxisome"/>
    <property type="evidence" value="ECO:0007669"/>
    <property type="project" value="TreeGrafter"/>
</dbReference>
<dbReference type="Pfam" id="PF00005">
    <property type="entry name" value="ABC_tran"/>
    <property type="match status" value="1"/>
</dbReference>
<dbReference type="InterPro" id="IPR050835">
    <property type="entry name" value="ABC_transporter_sub-D"/>
</dbReference>
<organism evidence="9 10">
    <name type="scientific">Coccomyxa viridis</name>
    <dbReference type="NCBI Taxonomy" id="1274662"/>
    <lineage>
        <taxon>Eukaryota</taxon>
        <taxon>Viridiplantae</taxon>
        <taxon>Chlorophyta</taxon>
        <taxon>core chlorophytes</taxon>
        <taxon>Trebouxiophyceae</taxon>
        <taxon>Trebouxiophyceae incertae sedis</taxon>
        <taxon>Coccomyxaceae</taxon>
        <taxon>Coccomyxa</taxon>
    </lineage>
</organism>